<keyword evidence="3" id="KW-0614">Plasmid</keyword>
<evidence type="ECO:0000313" key="4">
    <source>
        <dbReference type="Proteomes" id="UP000467379"/>
    </source>
</evidence>
<gene>
    <name evidence="3" type="ORF">MBRA_52390</name>
</gene>
<organism evidence="3 4">
    <name type="scientific">Mycobacterium branderi</name>
    <dbReference type="NCBI Taxonomy" id="43348"/>
    <lineage>
        <taxon>Bacteria</taxon>
        <taxon>Bacillati</taxon>
        <taxon>Actinomycetota</taxon>
        <taxon>Actinomycetes</taxon>
        <taxon>Mycobacteriales</taxon>
        <taxon>Mycobacteriaceae</taxon>
        <taxon>Mycobacterium</taxon>
    </lineage>
</organism>
<dbReference type="InterPro" id="IPR035965">
    <property type="entry name" value="PAS-like_dom_sf"/>
</dbReference>
<feature type="domain" description="PAS" evidence="2">
    <location>
        <begin position="41"/>
        <end position="77"/>
    </location>
</feature>
<dbReference type="NCBIfam" id="TIGR00229">
    <property type="entry name" value="sensory_box"/>
    <property type="match status" value="1"/>
</dbReference>
<dbReference type="EMBL" id="AP022607">
    <property type="protein sequence ID" value="BBZ15044.1"/>
    <property type="molecule type" value="Genomic_DNA"/>
</dbReference>
<dbReference type="CDD" id="cd00130">
    <property type="entry name" value="PAS"/>
    <property type="match status" value="1"/>
</dbReference>
<name>A0ABN6BE72_9MYCO</name>
<sequence length="149" mass="16670">MHDVCHPSGNRGDYPQVERRRPRCAGESPADMLRELPALVILERMPIPLLAIGPDGAILFANPAFAAMLGHTQQTIVHLTFQSIFRNLPLDEPVVTMRAYADELVELAHRDGSIVHARMSKSAMIRADDTVALAAFHDLTEQLWHDEKR</sequence>
<evidence type="ECO:0000256" key="1">
    <source>
        <dbReference type="SAM" id="MobiDB-lite"/>
    </source>
</evidence>
<dbReference type="Gene3D" id="3.30.450.20">
    <property type="entry name" value="PAS domain"/>
    <property type="match status" value="1"/>
</dbReference>
<dbReference type="Pfam" id="PF13426">
    <property type="entry name" value="PAS_9"/>
    <property type="match status" value="1"/>
</dbReference>
<dbReference type="Proteomes" id="UP000467379">
    <property type="component" value="Plasmid pJCM12687"/>
</dbReference>
<reference evidence="3 4" key="1">
    <citation type="journal article" date="2019" name="Emerg. Microbes Infect.">
        <title>Comprehensive subspecies identification of 175 nontuberculous mycobacteria species based on 7547 genomic profiles.</title>
        <authorList>
            <person name="Matsumoto Y."/>
            <person name="Kinjo T."/>
            <person name="Motooka D."/>
            <person name="Nabeya D."/>
            <person name="Jung N."/>
            <person name="Uechi K."/>
            <person name="Horii T."/>
            <person name="Iida T."/>
            <person name="Fujita J."/>
            <person name="Nakamura S."/>
        </authorList>
    </citation>
    <scope>NUCLEOTIDE SEQUENCE [LARGE SCALE GENOMIC DNA]</scope>
    <source>
        <strain evidence="3 4">JCM 12687</strain>
        <plasmid evidence="3">pJCM12687</plasmid>
    </source>
</reference>
<geneLocation type="plasmid" evidence="3 4">
    <name>pJCM12687</name>
</geneLocation>
<evidence type="ECO:0000313" key="3">
    <source>
        <dbReference type="EMBL" id="BBZ15044.1"/>
    </source>
</evidence>
<dbReference type="InterPro" id="IPR000014">
    <property type="entry name" value="PAS"/>
</dbReference>
<protein>
    <submittedName>
        <fullName evidence="3">Diguanylate cyclase</fullName>
    </submittedName>
</protein>
<proteinExistence type="predicted"/>
<dbReference type="PROSITE" id="PS50112">
    <property type="entry name" value="PAS"/>
    <property type="match status" value="1"/>
</dbReference>
<keyword evidence="4" id="KW-1185">Reference proteome</keyword>
<feature type="region of interest" description="Disordered" evidence="1">
    <location>
        <begin position="1"/>
        <end position="28"/>
    </location>
</feature>
<accession>A0ABN6BE72</accession>
<evidence type="ECO:0000259" key="2">
    <source>
        <dbReference type="PROSITE" id="PS50112"/>
    </source>
</evidence>
<dbReference type="SUPFAM" id="SSF55785">
    <property type="entry name" value="PYP-like sensor domain (PAS domain)"/>
    <property type="match status" value="1"/>
</dbReference>